<evidence type="ECO:0000313" key="2">
    <source>
        <dbReference type="EMBL" id="QNH62953.1"/>
    </source>
</evidence>
<keyword evidence="3" id="KW-1185">Reference proteome</keyword>
<keyword evidence="1" id="KW-0732">Signal</keyword>
<dbReference type="Proteomes" id="UP000515489">
    <property type="component" value="Chromosome"/>
</dbReference>
<name>A0A7G7W9B0_9BACT</name>
<feature type="signal peptide" evidence="1">
    <location>
        <begin position="1"/>
        <end position="26"/>
    </location>
</feature>
<sequence>MGITCGLMKAGSLLLLLFGSAWPASAQAPPDGTPFAVTFSDVQRLVGTYEGTLDGKYRIRLQLSGHDSVLTGQYYYLSKGQPLQLRGQLNGSGIVLLRETVGADTVATGWFSGKLDIGLLLADQWLRGEWYNRSGTTLMPFQLQRMDGSARPTTAKARISSKTYLSSFQGPVVTVPDAGVTKLLAQCFSLENLIGQELASLRAEQAYKRQEGVSGGTEQLDYTVNYNARGLLSITTQTTGTGASVWYDHRTQNIDLNTGFPVVLEDEIQPERLAQFLALGQQKMQKITRAYEQDEFLSEEDQQGVLGQQFGLNSTREFTISATGLAFDHPVSYDGLSNFVWKVLTGNFQVEFTHAELARFLKPESPLRRLATR</sequence>
<accession>A0A7G7W9B0</accession>
<feature type="chain" id="PRO_5028925677" description="DUF3298 domain-containing protein" evidence="1">
    <location>
        <begin position="27"/>
        <end position="373"/>
    </location>
</feature>
<dbReference type="RefSeq" id="WP_185888835.1">
    <property type="nucleotide sequence ID" value="NZ_CP060202.1"/>
</dbReference>
<dbReference type="EMBL" id="CP060202">
    <property type="protein sequence ID" value="QNH62953.1"/>
    <property type="molecule type" value="Genomic_DNA"/>
</dbReference>
<organism evidence="2 3">
    <name type="scientific">Hymenobacter sediminicola</name>
    <dbReference type="NCBI Taxonomy" id="2761579"/>
    <lineage>
        <taxon>Bacteria</taxon>
        <taxon>Pseudomonadati</taxon>
        <taxon>Bacteroidota</taxon>
        <taxon>Cytophagia</taxon>
        <taxon>Cytophagales</taxon>
        <taxon>Hymenobacteraceae</taxon>
        <taxon>Hymenobacter</taxon>
    </lineage>
</organism>
<evidence type="ECO:0000256" key="1">
    <source>
        <dbReference type="SAM" id="SignalP"/>
    </source>
</evidence>
<protein>
    <recommendedName>
        <fullName evidence="4">DUF3298 domain-containing protein</fullName>
    </recommendedName>
</protein>
<gene>
    <name evidence="2" type="ORF">H4317_03840</name>
</gene>
<dbReference type="AlphaFoldDB" id="A0A7G7W9B0"/>
<evidence type="ECO:0008006" key="4">
    <source>
        <dbReference type="Google" id="ProtNLM"/>
    </source>
</evidence>
<dbReference type="KEGG" id="hsk:H4317_03840"/>
<evidence type="ECO:0000313" key="3">
    <source>
        <dbReference type="Proteomes" id="UP000515489"/>
    </source>
</evidence>
<reference evidence="2 3" key="1">
    <citation type="submission" date="2020-08" db="EMBL/GenBank/DDBJ databases">
        <title>Hymenobacter sp. S2-20-2 genome sequencing.</title>
        <authorList>
            <person name="Jin L."/>
        </authorList>
    </citation>
    <scope>NUCLEOTIDE SEQUENCE [LARGE SCALE GENOMIC DNA]</scope>
    <source>
        <strain evidence="2 3">S2-20-2</strain>
    </source>
</reference>
<proteinExistence type="predicted"/>